<comment type="caution">
    <text evidence="1">The sequence shown here is derived from an EMBL/GenBank/DDBJ whole genome shotgun (WGS) entry which is preliminary data.</text>
</comment>
<evidence type="ECO:0000313" key="2">
    <source>
        <dbReference type="Proteomes" id="UP000239687"/>
    </source>
</evidence>
<gene>
    <name evidence="1" type="ORF">C5612_09460</name>
</gene>
<dbReference type="AlphaFoldDB" id="A0A2S8HPU2"/>
<proteinExistence type="predicted"/>
<dbReference type="Proteomes" id="UP000239687">
    <property type="component" value="Unassembled WGS sequence"/>
</dbReference>
<organism evidence="1 2">
    <name type="scientific">Pseudomonas frederiksbergensis</name>
    <dbReference type="NCBI Taxonomy" id="104087"/>
    <lineage>
        <taxon>Bacteria</taxon>
        <taxon>Pseudomonadati</taxon>
        <taxon>Pseudomonadota</taxon>
        <taxon>Gammaproteobacteria</taxon>
        <taxon>Pseudomonadales</taxon>
        <taxon>Pseudomonadaceae</taxon>
        <taxon>Pseudomonas</taxon>
    </lineage>
</organism>
<evidence type="ECO:0000313" key="1">
    <source>
        <dbReference type="EMBL" id="PQP04222.1"/>
    </source>
</evidence>
<reference evidence="1 2" key="1">
    <citation type="submission" date="2018-02" db="EMBL/GenBank/DDBJ databases">
        <title>Draft genome sequencing of Pseudomonas frederiksbergensis 11-D3.</title>
        <authorList>
            <person name="Zheng B.-X."/>
        </authorList>
    </citation>
    <scope>NUCLEOTIDE SEQUENCE [LARGE SCALE GENOMIC DNA]</scope>
    <source>
        <strain evidence="1 2">11-D3</strain>
    </source>
</reference>
<dbReference type="EMBL" id="PUIN01000005">
    <property type="protein sequence ID" value="PQP04222.1"/>
    <property type="molecule type" value="Genomic_DNA"/>
</dbReference>
<protein>
    <submittedName>
        <fullName evidence="1">Uncharacterized protein</fullName>
    </submittedName>
</protein>
<sequence length="302" mass="33897">MSNEYSFLSGFMQSRNVGRVIAQVDVLKESGSTASKLLKWDRSQNRWFSFNLEWHATRICAIEVPEIMVFATGPDGIVSVSTMVGSTEEEIDDSLDGPARRGPIRDLQLINGVPYATGMGRQVYRREGPAKWTRQDQGVVLPRGEIELCGFNSIDGIREENLYAVGFNGEIWQRLEGKWFNRESPTNLVLHRVKVVREDLVFICGQMGTLLRGDGSQWEAVGQNATSEDLWGMEWFNGELYLACDSGLLRLDGNDNLVAVDMNLPSKPSSRHLHANDGVLWSCGPKNVVWTEDGQRWTEVTP</sequence>
<dbReference type="RefSeq" id="WP_105341039.1">
    <property type="nucleotide sequence ID" value="NZ_PUIN01000005.1"/>
</dbReference>
<name>A0A2S8HPU2_9PSED</name>
<accession>A0A2S8HPU2</accession>